<proteinExistence type="predicted"/>
<evidence type="ECO:0000313" key="4">
    <source>
        <dbReference type="Proteomes" id="UP000694892"/>
    </source>
</evidence>
<feature type="region of interest" description="Disordered" evidence="2">
    <location>
        <begin position="234"/>
        <end position="304"/>
    </location>
</feature>
<dbReference type="EMBL" id="CM004471">
    <property type="protein sequence ID" value="OCT86451.1"/>
    <property type="molecule type" value="Genomic_DNA"/>
</dbReference>
<feature type="compositionally biased region" description="Polar residues" evidence="2">
    <location>
        <begin position="238"/>
        <end position="257"/>
    </location>
</feature>
<evidence type="ECO:0000313" key="3">
    <source>
        <dbReference type="EMBL" id="OCT86451.1"/>
    </source>
</evidence>
<feature type="coiled-coil region" evidence="1">
    <location>
        <begin position="114"/>
        <end position="168"/>
    </location>
</feature>
<reference evidence="4" key="1">
    <citation type="journal article" date="2016" name="Nature">
        <title>Genome evolution in the allotetraploid frog Xenopus laevis.</title>
        <authorList>
            <person name="Session A.M."/>
            <person name="Uno Y."/>
            <person name="Kwon T."/>
            <person name="Chapman J.A."/>
            <person name="Toyoda A."/>
            <person name="Takahashi S."/>
            <person name="Fukui A."/>
            <person name="Hikosaka A."/>
            <person name="Suzuki A."/>
            <person name="Kondo M."/>
            <person name="van Heeringen S.J."/>
            <person name="Quigley I."/>
            <person name="Heinz S."/>
            <person name="Ogino H."/>
            <person name="Ochi H."/>
            <person name="Hellsten U."/>
            <person name="Lyons J.B."/>
            <person name="Simakov O."/>
            <person name="Putnam N."/>
            <person name="Stites J."/>
            <person name="Kuroki Y."/>
            <person name="Tanaka T."/>
            <person name="Michiue T."/>
            <person name="Watanabe M."/>
            <person name="Bogdanovic O."/>
            <person name="Lister R."/>
            <person name="Georgiou G."/>
            <person name="Paranjpe S.S."/>
            <person name="van Kruijsbergen I."/>
            <person name="Shu S."/>
            <person name="Carlson J."/>
            <person name="Kinoshita T."/>
            <person name="Ohta Y."/>
            <person name="Mawaribuchi S."/>
            <person name="Jenkins J."/>
            <person name="Grimwood J."/>
            <person name="Schmutz J."/>
            <person name="Mitros T."/>
            <person name="Mozaffari S.V."/>
            <person name="Suzuki Y."/>
            <person name="Haramoto Y."/>
            <person name="Yamamoto T.S."/>
            <person name="Takagi C."/>
            <person name="Heald R."/>
            <person name="Miller K."/>
            <person name="Haudenschild C."/>
            <person name="Kitzman J."/>
            <person name="Nakayama T."/>
            <person name="Izutsu Y."/>
            <person name="Robert J."/>
            <person name="Fortriede J."/>
            <person name="Burns K."/>
            <person name="Lotay V."/>
            <person name="Karimi K."/>
            <person name="Yasuoka Y."/>
            <person name="Dichmann D.S."/>
            <person name="Flajnik M.F."/>
            <person name="Houston D.W."/>
            <person name="Shendure J."/>
            <person name="DuPasquier L."/>
            <person name="Vize P.D."/>
            <person name="Zorn A.M."/>
            <person name="Ito M."/>
            <person name="Marcotte E.M."/>
            <person name="Wallingford J.B."/>
            <person name="Ito Y."/>
            <person name="Asashima M."/>
            <person name="Ueno N."/>
            <person name="Matsuda Y."/>
            <person name="Veenstra G.J."/>
            <person name="Fujiyama A."/>
            <person name="Harland R.M."/>
            <person name="Taira M."/>
            <person name="Rokhsar D.S."/>
        </authorList>
    </citation>
    <scope>NUCLEOTIDE SEQUENCE [LARGE SCALE GENOMIC DNA]</scope>
    <source>
        <strain evidence="4">J</strain>
    </source>
</reference>
<sequence>MSDSNTGDIYALRAEEDRTKRLSLMEAAFSESQPESQLSASMSLNFKALEKLLSHETFLCWDIATLEKYIAVSRIPRGLRIKKFPMFAKGDTDFISRWNNILTKCSLELMSLIIHHKENTLVSLREEIKDKQKELSQCDKTQIFIDFYKELKNHLDVLEKTVSECKKRKFVRDKQDYDNDTVYLWRRPKSILKYASKHSRNMSQSSGSDDDISYGVCDVNSFALKDSRRSPVIDFGMETSTPANKKSKNYRPQTQRPPMTEIEKNSVKWRRDTHDTEKQGGEGINPPDQRYILRDVRPKRGKKY</sequence>
<organism evidence="3 4">
    <name type="scientific">Xenopus laevis</name>
    <name type="common">African clawed frog</name>
    <dbReference type="NCBI Taxonomy" id="8355"/>
    <lineage>
        <taxon>Eukaryota</taxon>
        <taxon>Metazoa</taxon>
        <taxon>Chordata</taxon>
        <taxon>Craniata</taxon>
        <taxon>Vertebrata</taxon>
        <taxon>Euteleostomi</taxon>
        <taxon>Amphibia</taxon>
        <taxon>Batrachia</taxon>
        <taxon>Anura</taxon>
        <taxon>Pipoidea</taxon>
        <taxon>Pipidae</taxon>
        <taxon>Xenopodinae</taxon>
        <taxon>Xenopus</taxon>
        <taxon>Xenopus</taxon>
    </lineage>
</organism>
<dbReference type="Proteomes" id="UP000694892">
    <property type="component" value="Chromosome 3S"/>
</dbReference>
<feature type="compositionally biased region" description="Basic and acidic residues" evidence="2">
    <location>
        <begin position="261"/>
        <end position="280"/>
    </location>
</feature>
<dbReference type="AlphaFoldDB" id="A0A974D902"/>
<keyword evidence="1" id="KW-0175">Coiled coil</keyword>
<name>A0A974D902_XENLA</name>
<protein>
    <submittedName>
        <fullName evidence="3">Uncharacterized protein</fullName>
    </submittedName>
</protein>
<gene>
    <name evidence="3" type="ORF">XELAEV_18020135mg</name>
</gene>
<accession>A0A974D902</accession>
<evidence type="ECO:0000256" key="1">
    <source>
        <dbReference type="SAM" id="Coils"/>
    </source>
</evidence>
<evidence type="ECO:0000256" key="2">
    <source>
        <dbReference type="SAM" id="MobiDB-lite"/>
    </source>
</evidence>